<keyword evidence="2" id="KW-1185">Reference proteome</keyword>
<evidence type="ECO:0000313" key="1">
    <source>
        <dbReference type="EMBL" id="MFM0442069.1"/>
    </source>
</evidence>
<dbReference type="Gene3D" id="1.10.3600.10">
    <property type="entry name" value="Putative bacterial toxin ydaT"/>
    <property type="match status" value="1"/>
</dbReference>
<accession>A0ABW9BSJ3</accession>
<sequence>MRSESHKTKLSILMDHVDAWRQRLGSREAVALEIVAAHKGWGGDRLPKLDFDMSGDTFTCAKNAADRIFRWLDDKSKDVNFLPANFERSILAAMPDDLRMSFLNEYLAPFGLVVHGIEAKATMNATAHLVRIAKETADAQGAIANLIDGATPAQLLTADRELGEAEEALRVARADVRQQLNLKAVA</sequence>
<gene>
    <name evidence="1" type="ORF">PQR00_00600</name>
</gene>
<dbReference type="RefSeq" id="WP_408127765.1">
    <property type="nucleotide sequence ID" value="NZ_JAQQDH010000001.1"/>
</dbReference>
<organism evidence="1 2">
    <name type="scientific">Paraburkholderia strydomiana</name>
    <dbReference type="NCBI Taxonomy" id="1245417"/>
    <lineage>
        <taxon>Bacteria</taxon>
        <taxon>Pseudomonadati</taxon>
        <taxon>Pseudomonadota</taxon>
        <taxon>Betaproteobacteria</taxon>
        <taxon>Burkholderiales</taxon>
        <taxon>Burkholderiaceae</taxon>
        <taxon>Paraburkholderia</taxon>
    </lineage>
</organism>
<comment type="caution">
    <text evidence="1">The sequence shown here is derived from an EMBL/GenBank/DDBJ whole genome shotgun (WGS) entry which is preliminary data.</text>
</comment>
<dbReference type="EMBL" id="JAQQDH010000001">
    <property type="protein sequence ID" value="MFM0442069.1"/>
    <property type="molecule type" value="Genomic_DNA"/>
</dbReference>
<protein>
    <recommendedName>
        <fullName evidence="3">Bacterial toxin YdaT domain-containing protein</fullName>
    </recommendedName>
</protein>
<dbReference type="Proteomes" id="UP001629288">
    <property type="component" value="Unassembled WGS sequence"/>
</dbReference>
<evidence type="ECO:0000313" key="2">
    <source>
        <dbReference type="Proteomes" id="UP001629288"/>
    </source>
</evidence>
<evidence type="ECO:0008006" key="3">
    <source>
        <dbReference type="Google" id="ProtNLM"/>
    </source>
</evidence>
<proteinExistence type="predicted"/>
<name>A0ABW9BSJ3_9BURK</name>
<dbReference type="InterPro" id="IPR037042">
    <property type="entry name" value="YdaT-like_sf"/>
</dbReference>
<reference evidence="1 2" key="1">
    <citation type="journal article" date="2024" name="Chem. Sci.">
        <title>Discovery of megapolipeptins by genome mining of a Burkholderiales bacteria collection.</title>
        <authorList>
            <person name="Paulo B.S."/>
            <person name="Recchia M.J.J."/>
            <person name="Lee S."/>
            <person name="Fergusson C.H."/>
            <person name="Romanowski S.B."/>
            <person name="Hernandez A."/>
            <person name="Krull N."/>
            <person name="Liu D.Y."/>
            <person name="Cavanagh H."/>
            <person name="Bos A."/>
            <person name="Gray C.A."/>
            <person name="Murphy B.T."/>
            <person name="Linington R.G."/>
            <person name="Eustaquio A.S."/>
        </authorList>
    </citation>
    <scope>NUCLEOTIDE SEQUENCE [LARGE SCALE GENOMIC DNA]</scope>
    <source>
        <strain evidence="1 2">RL17-379-BIB-C</strain>
    </source>
</reference>